<keyword evidence="4" id="KW-0732">Signal</keyword>
<comment type="caution">
    <text evidence="5">The sequence shown here is derived from an EMBL/GenBank/DDBJ whole genome shotgun (WGS) entry which is preliminary data.</text>
</comment>
<dbReference type="AlphaFoldDB" id="A0ABD0JXM2"/>
<feature type="signal peptide" evidence="4">
    <location>
        <begin position="1"/>
        <end position="29"/>
    </location>
</feature>
<evidence type="ECO:0000256" key="1">
    <source>
        <dbReference type="SAM" id="Coils"/>
    </source>
</evidence>
<evidence type="ECO:0000313" key="5">
    <source>
        <dbReference type="EMBL" id="KAK7479824.1"/>
    </source>
</evidence>
<gene>
    <name evidence="5" type="ORF">BaRGS_00028904</name>
</gene>
<accession>A0ABD0JXM2</accession>
<feature type="compositionally biased region" description="Polar residues" evidence="2">
    <location>
        <begin position="279"/>
        <end position="301"/>
    </location>
</feature>
<evidence type="ECO:0000256" key="2">
    <source>
        <dbReference type="SAM" id="MobiDB-lite"/>
    </source>
</evidence>
<feature type="transmembrane region" description="Helical" evidence="3">
    <location>
        <begin position="172"/>
        <end position="194"/>
    </location>
</feature>
<feature type="coiled-coil region" evidence="1">
    <location>
        <begin position="107"/>
        <end position="169"/>
    </location>
</feature>
<evidence type="ECO:0000256" key="3">
    <source>
        <dbReference type="SAM" id="Phobius"/>
    </source>
</evidence>
<dbReference type="Proteomes" id="UP001519460">
    <property type="component" value="Unassembled WGS sequence"/>
</dbReference>
<protein>
    <submittedName>
        <fullName evidence="5">Uncharacterized protein</fullName>
    </submittedName>
</protein>
<keyword evidence="3" id="KW-1133">Transmembrane helix</keyword>
<keyword evidence="3" id="KW-0472">Membrane</keyword>
<sequence length="328" mass="36133">MHLLKSFMSAAPLILLLVTQPSVFGAVAAQLECNGHTCDPGQFCTQNKVHHEWGIYCRNCTDVMDAWCEREKLEDLSATHPTCVSTCLEILLQKDNSTWTNVTQELKDELTELNNTLFNTVDAYEKNISALTSLSRRQQDKILKQANSLSAQAEENDIQKERIAQLELERTVLIATNVTFGLLLIGIILPMIIFKKSRRPAVTNATTQSAAPRHSRTWWNRLWQNAQKCVGKARQRYGVEATGEQRDTAVLYSPAGTDDNDFAGHQESSDHCPVGAIATNGSPTSTGSAQSTHGNTVSTVAPSGPATEHCHTDEKDFMVVDLPPLPQS</sequence>
<reference evidence="5 6" key="1">
    <citation type="journal article" date="2023" name="Sci. Data">
        <title>Genome assembly of the Korean intertidal mud-creeper Batillaria attramentaria.</title>
        <authorList>
            <person name="Patra A.K."/>
            <person name="Ho P.T."/>
            <person name="Jun S."/>
            <person name="Lee S.J."/>
            <person name="Kim Y."/>
            <person name="Won Y.J."/>
        </authorList>
    </citation>
    <scope>NUCLEOTIDE SEQUENCE [LARGE SCALE GENOMIC DNA]</scope>
    <source>
        <strain evidence="5">Wonlab-2016</strain>
    </source>
</reference>
<name>A0ABD0JXM2_9CAEN</name>
<evidence type="ECO:0000256" key="4">
    <source>
        <dbReference type="SAM" id="SignalP"/>
    </source>
</evidence>
<dbReference type="EMBL" id="JACVVK020000294">
    <property type="protein sequence ID" value="KAK7479824.1"/>
    <property type="molecule type" value="Genomic_DNA"/>
</dbReference>
<feature type="region of interest" description="Disordered" evidence="2">
    <location>
        <begin position="266"/>
        <end position="310"/>
    </location>
</feature>
<feature type="chain" id="PRO_5044803724" evidence="4">
    <location>
        <begin position="30"/>
        <end position="328"/>
    </location>
</feature>
<keyword evidence="3" id="KW-0812">Transmembrane</keyword>
<keyword evidence="1" id="KW-0175">Coiled coil</keyword>
<organism evidence="5 6">
    <name type="scientific">Batillaria attramentaria</name>
    <dbReference type="NCBI Taxonomy" id="370345"/>
    <lineage>
        <taxon>Eukaryota</taxon>
        <taxon>Metazoa</taxon>
        <taxon>Spiralia</taxon>
        <taxon>Lophotrochozoa</taxon>
        <taxon>Mollusca</taxon>
        <taxon>Gastropoda</taxon>
        <taxon>Caenogastropoda</taxon>
        <taxon>Sorbeoconcha</taxon>
        <taxon>Cerithioidea</taxon>
        <taxon>Batillariidae</taxon>
        <taxon>Batillaria</taxon>
    </lineage>
</organism>
<evidence type="ECO:0000313" key="6">
    <source>
        <dbReference type="Proteomes" id="UP001519460"/>
    </source>
</evidence>
<proteinExistence type="predicted"/>
<keyword evidence="6" id="KW-1185">Reference proteome</keyword>